<evidence type="ECO:0000259" key="1">
    <source>
        <dbReference type="Pfam" id="PF07245"/>
    </source>
</evidence>
<dbReference type="EMBL" id="UZAH01030991">
    <property type="protein sequence ID" value="VDP13310.1"/>
    <property type="molecule type" value="Genomic_DNA"/>
</dbReference>
<keyword evidence="3" id="KW-1185">Reference proteome</keyword>
<dbReference type="WBParaSite" id="HPBE_0001890601-mRNA-1">
    <property type="protein sequence ID" value="HPBE_0001890601-mRNA-1"/>
    <property type="gene ID" value="HPBE_0001890601"/>
</dbReference>
<gene>
    <name evidence="2" type="ORF">HPBE_LOCUS18905</name>
</gene>
<sequence length="151" mass="16661">MQLTLVDAHQGTSTVIDHLVPNVPVKWKIFTLTLSSITVPPLPMLHTSFISDGKNTAVWDGRINLALRCDTKGDARNMSCTVMDYCFCLPAETKANCRCEDGNITESFNDLHNRLPVVYLFGTLRRSQSGSVHASVTTMTTSEIIVSVEDD</sequence>
<accession>A0A3P8B7T6</accession>
<organism evidence="3 4">
    <name type="scientific">Heligmosomoides polygyrus</name>
    <name type="common">Parasitic roundworm</name>
    <dbReference type="NCBI Taxonomy" id="6339"/>
    <lineage>
        <taxon>Eukaryota</taxon>
        <taxon>Metazoa</taxon>
        <taxon>Ecdysozoa</taxon>
        <taxon>Nematoda</taxon>
        <taxon>Chromadorea</taxon>
        <taxon>Rhabditida</taxon>
        <taxon>Rhabditina</taxon>
        <taxon>Rhabditomorpha</taxon>
        <taxon>Strongyloidea</taxon>
        <taxon>Heligmosomidae</taxon>
        <taxon>Heligmosomoides</taxon>
    </lineage>
</organism>
<dbReference type="OrthoDB" id="5875705at2759"/>
<evidence type="ECO:0000313" key="2">
    <source>
        <dbReference type="EMBL" id="VDP13310.1"/>
    </source>
</evidence>
<dbReference type="Pfam" id="PF07245">
    <property type="entry name" value="Phlebovirus_G2"/>
    <property type="match status" value="1"/>
</dbReference>
<dbReference type="InterPro" id="IPR009878">
    <property type="entry name" value="Phlebovirus_G2_fusion"/>
</dbReference>
<dbReference type="AlphaFoldDB" id="A0A183GA86"/>
<protein>
    <submittedName>
        <fullName evidence="4">Phlebovirus_G2 domain-containing protein</fullName>
    </submittedName>
</protein>
<reference evidence="4" key="2">
    <citation type="submission" date="2019-09" db="UniProtKB">
        <authorList>
            <consortium name="WormBaseParasite"/>
        </authorList>
    </citation>
    <scope>IDENTIFICATION</scope>
</reference>
<reference evidence="2 3" key="1">
    <citation type="submission" date="2018-11" db="EMBL/GenBank/DDBJ databases">
        <authorList>
            <consortium name="Pathogen Informatics"/>
        </authorList>
    </citation>
    <scope>NUCLEOTIDE SEQUENCE [LARGE SCALE GENOMIC DNA]</scope>
</reference>
<dbReference type="Proteomes" id="UP000050761">
    <property type="component" value="Unassembled WGS sequence"/>
</dbReference>
<evidence type="ECO:0000313" key="3">
    <source>
        <dbReference type="Proteomes" id="UP000050761"/>
    </source>
</evidence>
<evidence type="ECO:0000313" key="4">
    <source>
        <dbReference type="WBParaSite" id="HPBE_0001890601-mRNA-1"/>
    </source>
</evidence>
<feature type="domain" description="Phlebovirus glycoprotein G2 fusion" evidence="1">
    <location>
        <begin position="3"/>
        <end position="145"/>
    </location>
</feature>
<proteinExistence type="predicted"/>
<name>A0A183GA86_HELPZ</name>
<accession>A0A183GA86</accession>